<reference evidence="5 6" key="1">
    <citation type="submission" date="2016-07" db="EMBL/GenBank/DDBJ databases">
        <title>Pervasive Adenine N6-methylation of Active Genes in Fungi.</title>
        <authorList>
            <consortium name="DOE Joint Genome Institute"/>
            <person name="Mondo S.J."/>
            <person name="Dannebaum R.O."/>
            <person name="Kuo R.C."/>
            <person name="Labutti K."/>
            <person name="Haridas S."/>
            <person name="Kuo A."/>
            <person name="Salamov A."/>
            <person name="Ahrendt S.R."/>
            <person name="Lipzen A."/>
            <person name="Sullivan W."/>
            <person name="Andreopoulos W.B."/>
            <person name="Clum A."/>
            <person name="Lindquist E."/>
            <person name="Daum C."/>
            <person name="Ramamoorthy G.K."/>
            <person name="Gryganskyi A."/>
            <person name="Culley D."/>
            <person name="Magnuson J.K."/>
            <person name="James T.Y."/>
            <person name="O'Malley M.A."/>
            <person name="Stajich J.E."/>
            <person name="Spatafora J.W."/>
            <person name="Visel A."/>
            <person name="Grigoriev I.V."/>
        </authorList>
    </citation>
    <scope>NUCLEOTIDE SEQUENCE [LARGE SCALE GENOMIC DNA]</scope>
    <source>
        <strain evidence="5 6">12-1054</strain>
    </source>
</reference>
<dbReference type="GeneID" id="63783898"/>
<feature type="DNA-binding region" description="HMG box" evidence="3">
    <location>
        <begin position="10"/>
        <end position="74"/>
    </location>
</feature>
<dbReference type="CDD" id="cd01389">
    <property type="entry name" value="HMG-box_ROX1-like"/>
    <property type="match status" value="1"/>
</dbReference>
<evidence type="ECO:0000313" key="5">
    <source>
        <dbReference type="EMBL" id="ORY84221.1"/>
    </source>
</evidence>
<feature type="non-terminal residue" evidence="5">
    <location>
        <position position="1"/>
    </location>
</feature>
<evidence type="ECO:0000259" key="4">
    <source>
        <dbReference type="PROSITE" id="PS50118"/>
    </source>
</evidence>
<keyword evidence="2 3" id="KW-0539">Nucleus</keyword>
<dbReference type="OMA" id="WILYRTD"/>
<dbReference type="InterPro" id="IPR036910">
    <property type="entry name" value="HMG_box_dom_sf"/>
</dbReference>
<dbReference type="Proteomes" id="UP000193685">
    <property type="component" value="Unassembled WGS sequence"/>
</dbReference>
<protein>
    <submittedName>
        <fullName evidence="5">Transcription factor ste11</fullName>
    </submittedName>
</protein>
<evidence type="ECO:0000256" key="2">
    <source>
        <dbReference type="ARBA" id="ARBA00023242"/>
    </source>
</evidence>
<dbReference type="AlphaFoldDB" id="A0A1Y2FJT1"/>
<dbReference type="SMART" id="SM00398">
    <property type="entry name" value="HMG"/>
    <property type="match status" value="1"/>
</dbReference>
<dbReference type="InterPro" id="IPR051356">
    <property type="entry name" value="SOX/SOX-like_TF"/>
</dbReference>
<dbReference type="InterPro" id="IPR009071">
    <property type="entry name" value="HMG_box_dom"/>
</dbReference>
<comment type="caution">
    <text evidence="5">The sequence shown here is derived from an EMBL/GenBank/DDBJ whole genome shotgun (WGS) entry which is preliminary data.</text>
</comment>
<evidence type="ECO:0000256" key="1">
    <source>
        <dbReference type="ARBA" id="ARBA00023125"/>
    </source>
</evidence>
<feature type="domain" description="HMG box" evidence="4">
    <location>
        <begin position="10"/>
        <end position="74"/>
    </location>
</feature>
<keyword evidence="1 3" id="KW-0238">DNA-binding</keyword>
<dbReference type="GO" id="GO:0000981">
    <property type="term" value="F:DNA-binding transcription factor activity, RNA polymerase II-specific"/>
    <property type="evidence" value="ECO:0007669"/>
    <property type="project" value="TreeGrafter"/>
</dbReference>
<dbReference type="GO" id="GO:0005634">
    <property type="term" value="C:nucleus"/>
    <property type="evidence" value="ECO:0007669"/>
    <property type="project" value="UniProtKB-UniRule"/>
</dbReference>
<sequence length="80" mass="9559">SKQSAEDDQPKRPLNSFMLYRKDKWPTVPNKNHQSISRIIGEMWRNESRETKERYDSLAKQAKANHQALYPGYKFHPKKK</sequence>
<keyword evidence="6" id="KW-1185">Reference proteome</keyword>
<dbReference type="SUPFAM" id="SSF47095">
    <property type="entry name" value="HMG-box"/>
    <property type="match status" value="1"/>
</dbReference>
<dbReference type="Gene3D" id="1.10.30.10">
    <property type="entry name" value="High mobility group box domain"/>
    <property type="match status" value="1"/>
</dbReference>
<dbReference type="PROSITE" id="PS50118">
    <property type="entry name" value="HMG_BOX_2"/>
    <property type="match status" value="1"/>
</dbReference>
<evidence type="ECO:0000256" key="3">
    <source>
        <dbReference type="PROSITE-ProRule" id="PRU00267"/>
    </source>
</evidence>
<evidence type="ECO:0000313" key="6">
    <source>
        <dbReference type="Proteomes" id="UP000193685"/>
    </source>
</evidence>
<dbReference type="RefSeq" id="XP_040726239.1">
    <property type="nucleotide sequence ID" value="XM_040867299.1"/>
</dbReference>
<dbReference type="OrthoDB" id="6247875at2759"/>
<dbReference type="Pfam" id="PF00505">
    <property type="entry name" value="HMG_box"/>
    <property type="match status" value="1"/>
</dbReference>
<dbReference type="STRING" id="56484.A0A1Y2FJT1"/>
<dbReference type="PANTHER" id="PTHR45789">
    <property type="entry name" value="FI18025P1"/>
    <property type="match status" value="1"/>
</dbReference>
<name>A0A1Y2FJT1_PROLT</name>
<dbReference type="PANTHER" id="PTHR45789:SF2">
    <property type="entry name" value="FI18025P1"/>
    <property type="match status" value="1"/>
</dbReference>
<dbReference type="EMBL" id="MCFI01000006">
    <property type="protein sequence ID" value="ORY84221.1"/>
    <property type="molecule type" value="Genomic_DNA"/>
</dbReference>
<feature type="non-terminal residue" evidence="5">
    <location>
        <position position="80"/>
    </location>
</feature>
<accession>A0A1Y2FJT1</accession>
<proteinExistence type="predicted"/>
<dbReference type="GO" id="GO:0000978">
    <property type="term" value="F:RNA polymerase II cis-regulatory region sequence-specific DNA binding"/>
    <property type="evidence" value="ECO:0007669"/>
    <property type="project" value="TreeGrafter"/>
</dbReference>
<organism evidence="5 6">
    <name type="scientific">Protomyces lactucae-debilis</name>
    <dbReference type="NCBI Taxonomy" id="2754530"/>
    <lineage>
        <taxon>Eukaryota</taxon>
        <taxon>Fungi</taxon>
        <taxon>Dikarya</taxon>
        <taxon>Ascomycota</taxon>
        <taxon>Taphrinomycotina</taxon>
        <taxon>Taphrinomycetes</taxon>
        <taxon>Taphrinales</taxon>
        <taxon>Protomycetaceae</taxon>
        <taxon>Protomyces</taxon>
    </lineage>
</organism>
<gene>
    <name evidence="5" type="ORF">BCR37DRAFT_338385</name>
</gene>